<feature type="compositionally biased region" description="Polar residues" evidence="1">
    <location>
        <begin position="539"/>
        <end position="566"/>
    </location>
</feature>
<feature type="region of interest" description="Disordered" evidence="1">
    <location>
        <begin position="539"/>
        <end position="629"/>
    </location>
</feature>
<feature type="compositionally biased region" description="Polar residues" evidence="1">
    <location>
        <begin position="682"/>
        <end position="696"/>
    </location>
</feature>
<keyword evidence="2" id="KW-0812">Transmembrane</keyword>
<dbReference type="OrthoDB" id="6372004at2759"/>
<gene>
    <name evidence="3" type="ORF">Hamer_G018752</name>
</gene>
<feature type="compositionally biased region" description="Basic and acidic residues" evidence="1">
    <location>
        <begin position="349"/>
        <end position="368"/>
    </location>
</feature>
<dbReference type="AlphaFoldDB" id="A0A8J5JLF1"/>
<protein>
    <submittedName>
        <fullName evidence="3">Uncharacterized protein</fullName>
    </submittedName>
</protein>
<feature type="compositionally biased region" description="Basic and acidic residues" evidence="1">
    <location>
        <begin position="578"/>
        <end position="590"/>
    </location>
</feature>
<sequence length="875" mass="97416">MKWRGMSGVGVQEPLIRGPLLARGPCILLVMVMVQAVTCAHPHHQPPPLTTSTTKLRPERAALTPPTVTSLRPPDRSKNGHDAVEITVRGKHGDSNSPPVVASLSPSGINHPQDPPRPNTQQITPDRPPTAPLATAASGSRAEARPTYSLLDQQHIVPGPATNDVPASRLHGIRPLPSTSSSWDSHRPRYPTHKRLPTSRRVFEPMEDDYALVPMSPEEGGGGLAHKDITAEEGGSGETHNAGWDTMNHSPRISQGRPDTFGHDITEDLTHLQDEYSPRNSQGGITGQTFSTFDETDHSASWATGGDASHILDREYPQESGVRARFDRYYPRQRQFGFPAREYQPGPRITHDSVPEETTTRVHGRESTSRQFPGRILPPAHQITPESYHEGYGSLDYPNSNEFQPRDQGIHNTQSFRTNHNAFITTTSSRRPLSIQEIVKLANLSKIDDLLLLLKRKGIPFRKLLDFVENRATEQDILLFLDKPDISTTPPPATTPWPESDEKSVSDLSFTDEVYNVSVLGNKSYLLTKSSETSLIQSTKFNESSPDNGGGHNTVNSFVPYNSHSQLPAGPEEELNDEGLKQTENDDEERKRKRKRKKEQRDRRRKNRDKKKRQRGRKGQEEADPNLVYTTAILPVDSSKNENGTQFPSPTQVPIWINKSTVALTSTETPRALTVKPLHPLSTVSASPQPPSSKTTLRAVPPPTTPEEKSLSTTSPEAKGRGRDSLTLPPMGKTTKASIENLTVIELPRETDGETVPKYHKPIRRPDHQNPHLDVHRQHKERHRPPKEVFKVPKHISGSTPKQTENEFEGRTNFVREQQKDDYIFPIKGMLIISGVMGALAVFTLVVLISYAVIKCSKKPVVNNYQVSEQKPVTQ</sequence>
<feature type="region of interest" description="Disordered" evidence="1">
    <location>
        <begin position="42"/>
        <end position="193"/>
    </location>
</feature>
<feature type="region of interest" description="Disordered" evidence="1">
    <location>
        <begin position="339"/>
        <end position="378"/>
    </location>
</feature>
<feature type="compositionally biased region" description="Basic residues" evidence="1">
    <location>
        <begin position="591"/>
        <end position="617"/>
    </location>
</feature>
<feature type="transmembrane region" description="Helical" evidence="2">
    <location>
        <begin position="830"/>
        <end position="854"/>
    </location>
</feature>
<accession>A0A8J5JLF1</accession>
<keyword evidence="4" id="KW-1185">Reference proteome</keyword>
<dbReference type="Proteomes" id="UP000747542">
    <property type="component" value="Unassembled WGS sequence"/>
</dbReference>
<feature type="compositionally biased region" description="Basic and acidic residues" evidence="1">
    <location>
        <begin position="73"/>
        <end position="84"/>
    </location>
</feature>
<evidence type="ECO:0000256" key="1">
    <source>
        <dbReference type="SAM" id="MobiDB-lite"/>
    </source>
</evidence>
<name>A0A8J5JLF1_HOMAM</name>
<feature type="region of interest" description="Disordered" evidence="1">
    <location>
        <begin position="483"/>
        <end position="505"/>
    </location>
</feature>
<keyword evidence="2" id="KW-1133">Transmembrane helix</keyword>
<comment type="caution">
    <text evidence="3">The sequence shown here is derived from an EMBL/GenBank/DDBJ whole genome shotgun (WGS) entry which is preliminary data.</text>
</comment>
<evidence type="ECO:0000313" key="3">
    <source>
        <dbReference type="EMBL" id="KAG7157690.1"/>
    </source>
</evidence>
<dbReference type="EMBL" id="JAHLQT010036987">
    <property type="protein sequence ID" value="KAG7157690.1"/>
    <property type="molecule type" value="Genomic_DNA"/>
</dbReference>
<keyword evidence="2" id="KW-0472">Membrane</keyword>
<evidence type="ECO:0000256" key="2">
    <source>
        <dbReference type="SAM" id="Phobius"/>
    </source>
</evidence>
<feature type="region of interest" description="Disordered" evidence="1">
    <location>
        <begin position="673"/>
        <end position="733"/>
    </location>
</feature>
<organism evidence="3 4">
    <name type="scientific">Homarus americanus</name>
    <name type="common">American lobster</name>
    <dbReference type="NCBI Taxonomy" id="6706"/>
    <lineage>
        <taxon>Eukaryota</taxon>
        <taxon>Metazoa</taxon>
        <taxon>Ecdysozoa</taxon>
        <taxon>Arthropoda</taxon>
        <taxon>Crustacea</taxon>
        <taxon>Multicrustacea</taxon>
        <taxon>Malacostraca</taxon>
        <taxon>Eumalacostraca</taxon>
        <taxon>Eucarida</taxon>
        <taxon>Decapoda</taxon>
        <taxon>Pleocyemata</taxon>
        <taxon>Astacidea</taxon>
        <taxon>Nephropoidea</taxon>
        <taxon>Nephropidae</taxon>
        <taxon>Homarus</taxon>
    </lineage>
</organism>
<evidence type="ECO:0000313" key="4">
    <source>
        <dbReference type="Proteomes" id="UP000747542"/>
    </source>
</evidence>
<proteinExistence type="predicted"/>
<reference evidence="3" key="1">
    <citation type="journal article" date="2021" name="Sci. Adv.">
        <title>The American lobster genome reveals insights on longevity, neural, and immune adaptations.</title>
        <authorList>
            <person name="Polinski J.M."/>
            <person name="Zimin A.V."/>
            <person name="Clark K.F."/>
            <person name="Kohn A.B."/>
            <person name="Sadowski N."/>
            <person name="Timp W."/>
            <person name="Ptitsyn A."/>
            <person name="Khanna P."/>
            <person name="Romanova D.Y."/>
            <person name="Williams P."/>
            <person name="Greenwood S.J."/>
            <person name="Moroz L.L."/>
            <person name="Walt D.R."/>
            <person name="Bodnar A.G."/>
        </authorList>
    </citation>
    <scope>NUCLEOTIDE SEQUENCE</scope>
    <source>
        <strain evidence="3">GMGI-L3</strain>
    </source>
</reference>